<keyword evidence="4" id="KW-0863">Zinc-finger</keyword>
<dbReference type="PANTHER" id="PTHR40626">
    <property type="entry name" value="MIP31509P"/>
    <property type="match status" value="1"/>
</dbReference>
<keyword evidence="10" id="KW-1185">Reference proteome</keyword>
<dbReference type="GO" id="GO:0000785">
    <property type="term" value="C:chromatin"/>
    <property type="evidence" value="ECO:0007669"/>
    <property type="project" value="TreeGrafter"/>
</dbReference>
<dbReference type="GO" id="GO:0000978">
    <property type="term" value="F:RNA polymerase II cis-regulatory region sequence-specific DNA binding"/>
    <property type="evidence" value="ECO:0007669"/>
    <property type="project" value="InterPro"/>
</dbReference>
<dbReference type="Gene3D" id="3.90.660.10">
    <property type="match status" value="1"/>
</dbReference>
<accession>A0A397GSJ5</accession>
<evidence type="ECO:0000256" key="2">
    <source>
        <dbReference type="ARBA" id="ARBA00022723"/>
    </source>
</evidence>
<comment type="subcellular location">
    <subcellularLocation>
        <location evidence="1">Nucleus</location>
    </subcellularLocation>
</comment>
<dbReference type="GO" id="GO:0006351">
    <property type="term" value="P:DNA-templated transcription"/>
    <property type="evidence" value="ECO:0007669"/>
    <property type="project" value="InterPro"/>
</dbReference>
<keyword evidence="3" id="KW-0677">Repeat</keyword>
<dbReference type="RefSeq" id="XP_026613349.1">
    <property type="nucleotide sequence ID" value="XM_026759974.1"/>
</dbReference>
<dbReference type="GO" id="GO:0000981">
    <property type="term" value="F:DNA-binding transcription factor activity, RNA polymerase II-specific"/>
    <property type="evidence" value="ECO:0007669"/>
    <property type="project" value="InterPro"/>
</dbReference>
<evidence type="ECO:0008006" key="11">
    <source>
        <dbReference type="Google" id="ProtNLM"/>
    </source>
</evidence>
<evidence type="ECO:0000256" key="3">
    <source>
        <dbReference type="ARBA" id="ARBA00022737"/>
    </source>
</evidence>
<dbReference type="InterPro" id="IPR051059">
    <property type="entry name" value="VerF-like"/>
</dbReference>
<dbReference type="PANTHER" id="PTHR40626:SF3">
    <property type="entry name" value="TRANSCRIPTION FACTOR WITH C2H2 AND ZN(2)-CYS(6) DNA BINDING DOMAIN (EUROFUNG)-RELATED"/>
    <property type="match status" value="1"/>
</dbReference>
<evidence type="ECO:0000259" key="7">
    <source>
        <dbReference type="Pfam" id="PF01593"/>
    </source>
</evidence>
<reference evidence="9" key="1">
    <citation type="submission" date="2018-08" db="EMBL/GenBank/DDBJ databases">
        <title>Draft genome sequence of azole-resistant Aspergillus thermomutatus (Neosartorya pseudofischeri) strain HMR AF 39, isolated from a human nasal aspirate.</title>
        <authorList>
            <person name="Parent-Michaud M."/>
            <person name="Dufresne P.J."/>
            <person name="Fournier E."/>
            <person name="Martineau C."/>
            <person name="Moreira S."/>
            <person name="Perkins V."/>
            <person name="De Repentigny L."/>
            <person name="Dufresne S.F."/>
        </authorList>
    </citation>
    <scope>NUCLEOTIDE SEQUENCE [LARGE SCALE GENOMIC DNA]</scope>
    <source>
        <strain evidence="9">HMR AF 39</strain>
    </source>
</reference>
<keyword evidence="6" id="KW-0539">Nucleus</keyword>
<dbReference type="GO" id="GO:0005634">
    <property type="term" value="C:nucleus"/>
    <property type="evidence" value="ECO:0007669"/>
    <property type="project" value="UniProtKB-SubCell"/>
</dbReference>
<dbReference type="GO" id="GO:0016491">
    <property type="term" value="F:oxidoreductase activity"/>
    <property type="evidence" value="ECO:0007669"/>
    <property type="project" value="InterPro"/>
</dbReference>
<sequence length="777" mass="87570">MRSWSGISYPFNKLCYAIGDGTTPAGNTHIVAFGGKHNHLQPEENIEETKQAVRNLAPGMMDIQRLVFHNWCKDEFSKGAWFFSPPGLLSTSLDALRAPHGNVLFASSDWAVGWRSFIDGAIEEGTRAAMRVKEELIKPASQLVNWCPASRIPAASGILQSAPRTFGFLRISDFVRGSAHTAAPVSAAQSICGDTFGRMKISGPTPVGSVGDRSLENLLKRHERTCRVREEPEDVVEAPANFQSDQLDQLSGCERAIVSSWSTRDGDILPDLPGSVDFAALDLLFAPPLASDSITVAERLEYLAYFTSANGMATFLDRETLKQRQELLKWSDRHPCSADLLPETIDPSLIHLSSSSHEDILMHKAHDITQHLHRTINTKSDKTIIKLDWSPAVQESCSAFFSASNIRRFLEYFWSLWYPSCPIVHRPSFDPETAPTVLLCVMLIIGACLSPHEEDSQAAKMWLDSVEEMAFSDGCFMEKETSDTSIGLLYDKAEWRKKRVECVQTAYLVCSLQKREGSVEAQGRLARDIGLESATHRNLRLESPSESWWRQFIVEEELIRTLTYVFLIDAAMAILHHTPPRMVVSELKMDMACPEACFQADTATECFNALREWEGCIFWSERLSITAVVRRICQRQLDDRSVLEFSKMGTLNLFTTVQALHSLTFHLQNSLVFESTLAPVQTGLENWRRIWNERQPEDKDIPDEPQTIWKKIGFVRYAPEFWHLARIIVARIIASARDEQSPVLPTEQGLSRFDHTDMSDINGLIMEYRQLNLGVTP</sequence>
<dbReference type="InterPro" id="IPR007219">
    <property type="entry name" value="XnlR_reg_dom"/>
</dbReference>
<dbReference type="EMBL" id="NKHU02000133">
    <property type="protein sequence ID" value="RHZ52628.1"/>
    <property type="molecule type" value="Genomic_DNA"/>
</dbReference>
<dbReference type="Pfam" id="PF04082">
    <property type="entry name" value="Fungal_trans"/>
    <property type="match status" value="1"/>
</dbReference>
<proteinExistence type="predicted"/>
<feature type="domain" description="Xylanolytic transcriptional activator regulatory" evidence="8">
    <location>
        <begin position="410"/>
        <end position="688"/>
    </location>
</feature>
<dbReference type="CDD" id="cd12148">
    <property type="entry name" value="fungal_TF_MHR"/>
    <property type="match status" value="1"/>
</dbReference>
<dbReference type="VEuPathDB" id="FungiDB:CDV56_106355"/>
<dbReference type="OrthoDB" id="654211at2759"/>
<evidence type="ECO:0000313" key="10">
    <source>
        <dbReference type="Proteomes" id="UP000215305"/>
    </source>
</evidence>
<evidence type="ECO:0000259" key="8">
    <source>
        <dbReference type="Pfam" id="PF04082"/>
    </source>
</evidence>
<feature type="domain" description="Amine oxidase" evidence="7">
    <location>
        <begin position="14"/>
        <end position="132"/>
    </location>
</feature>
<dbReference type="Proteomes" id="UP000215305">
    <property type="component" value="Unassembled WGS sequence"/>
</dbReference>
<dbReference type="InterPro" id="IPR002937">
    <property type="entry name" value="Amino_oxidase"/>
</dbReference>
<evidence type="ECO:0000256" key="5">
    <source>
        <dbReference type="ARBA" id="ARBA00022833"/>
    </source>
</evidence>
<evidence type="ECO:0000256" key="6">
    <source>
        <dbReference type="ARBA" id="ARBA00023242"/>
    </source>
</evidence>
<dbReference type="AlphaFoldDB" id="A0A397GSJ5"/>
<dbReference type="SUPFAM" id="SSF51905">
    <property type="entry name" value="FAD/NAD(P)-binding domain"/>
    <property type="match status" value="1"/>
</dbReference>
<comment type="caution">
    <text evidence="9">The sequence shown here is derived from an EMBL/GenBank/DDBJ whole genome shotgun (WGS) entry which is preliminary data.</text>
</comment>
<dbReference type="Pfam" id="PF01593">
    <property type="entry name" value="Amino_oxidase"/>
    <property type="match status" value="1"/>
</dbReference>
<evidence type="ECO:0000256" key="1">
    <source>
        <dbReference type="ARBA" id="ARBA00004123"/>
    </source>
</evidence>
<keyword evidence="5" id="KW-0862">Zinc</keyword>
<dbReference type="InterPro" id="IPR036188">
    <property type="entry name" value="FAD/NAD-bd_sf"/>
</dbReference>
<keyword evidence="2" id="KW-0479">Metal-binding</keyword>
<name>A0A397GSJ5_ASPTH</name>
<organism evidence="9 10">
    <name type="scientific">Aspergillus thermomutatus</name>
    <name type="common">Neosartorya pseudofischeri</name>
    <dbReference type="NCBI Taxonomy" id="41047"/>
    <lineage>
        <taxon>Eukaryota</taxon>
        <taxon>Fungi</taxon>
        <taxon>Dikarya</taxon>
        <taxon>Ascomycota</taxon>
        <taxon>Pezizomycotina</taxon>
        <taxon>Eurotiomycetes</taxon>
        <taxon>Eurotiomycetidae</taxon>
        <taxon>Eurotiales</taxon>
        <taxon>Aspergillaceae</taxon>
        <taxon>Aspergillus</taxon>
        <taxon>Aspergillus subgen. Fumigati</taxon>
    </lineage>
</organism>
<evidence type="ECO:0000256" key="4">
    <source>
        <dbReference type="ARBA" id="ARBA00022771"/>
    </source>
</evidence>
<dbReference type="GO" id="GO:0008270">
    <property type="term" value="F:zinc ion binding"/>
    <property type="evidence" value="ECO:0007669"/>
    <property type="project" value="UniProtKB-KW"/>
</dbReference>
<dbReference type="GeneID" id="38128329"/>
<gene>
    <name evidence="9" type="ORF">CDV56_106355</name>
</gene>
<protein>
    <recommendedName>
        <fullName evidence="11">Transcription factor domain-containing protein</fullName>
    </recommendedName>
</protein>
<dbReference type="STRING" id="41047.A0A397GSJ5"/>
<dbReference type="Gene3D" id="3.50.50.60">
    <property type="entry name" value="FAD/NAD(P)-binding domain"/>
    <property type="match status" value="1"/>
</dbReference>
<evidence type="ECO:0000313" key="9">
    <source>
        <dbReference type="EMBL" id="RHZ52628.1"/>
    </source>
</evidence>